<keyword evidence="9" id="KW-0479">Metal-binding</keyword>
<dbReference type="PANTHER" id="PTHR24346">
    <property type="entry name" value="MAP/MICROTUBULE AFFINITY-REGULATING KINASE"/>
    <property type="match status" value="1"/>
</dbReference>
<dbReference type="OrthoDB" id="504170at2759"/>
<feature type="region of interest" description="Disordered" evidence="18">
    <location>
        <begin position="96"/>
        <end position="128"/>
    </location>
</feature>
<comment type="similarity">
    <text evidence="3">Belongs to the protein kinase superfamily. CAMK Ser/Thr protein kinase family. SNF1 subfamily.</text>
</comment>
<evidence type="ECO:0000256" key="3">
    <source>
        <dbReference type="ARBA" id="ARBA00006234"/>
    </source>
</evidence>
<keyword evidence="13" id="KW-0460">Magnesium</keyword>
<reference evidence="21 22" key="1">
    <citation type="submission" date="2009-08" db="EMBL/GenBank/DDBJ databases">
        <title>The Genome Sequence of Spizellomyces punctatus strain DAOM BR117.</title>
        <authorList>
            <consortium name="The Broad Institute Genome Sequencing Platform"/>
            <person name="Russ C."/>
            <person name="Cuomo C."/>
            <person name="Shea T."/>
            <person name="Young S.K."/>
            <person name="Zeng Q."/>
            <person name="Koehrsen M."/>
            <person name="Haas B."/>
            <person name="Borodovsky M."/>
            <person name="Guigo R."/>
            <person name="Alvarado L."/>
            <person name="Berlin A."/>
            <person name="Bochicchio J."/>
            <person name="Borenstein D."/>
            <person name="Chapman S."/>
            <person name="Chen Z."/>
            <person name="Engels R."/>
            <person name="Freedman E."/>
            <person name="Gellesch M."/>
            <person name="Goldberg J."/>
            <person name="Griggs A."/>
            <person name="Gujja S."/>
            <person name="Heiman D."/>
            <person name="Hepburn T."/>
            <person name="Howarth C."/>
            <person name="Jen D."/>
            <person name="Larson L."/>
            <person name="Lewis B."/>
            <person name="Mehta T."/>
            <person name="Park D."/>
            <person name="Pearson M."/>
            <person name="Roberts A."/>
            <person name="Saif S."/>
            <person name="Shenoy N."/>
            <person name="Sisk P."/>
            <person name="Stolte C."/>
            <person name="Sykes S."/>
            <person name="Thomson T."/>
            <person name="Walk T."/>
            <person name="White J."/>
            <person name="Yandava C."/>
            <person name="Burger G."/>
            <person name="Gray M.W."/>
            <person name="Holland P.W.H."/>
            <person name="King N."/>
            <person name="Lang F.B.F."/>
            <person name="Roger A.J."/>
            <person name="Ruiz-Trillo I."/>
            <person name="Lander E."/>
            <person name="Nusbaum C."/>
        </authorList>
    </citation>
    <scope>NUCLEOTIDE SEQUENCE [LARGE SCALE GENOMIC DNA]</scope>
    <source>
        <strain evidence="21 22">DAOM BR117</strain>
    </source>
</reference>
<feature type="compositionally biased region" description="Low complexity" evidence="18">
    <location>
        <begin position="96"/>
        <end position="123"/>
    </location>
</feature>
<dbReference type="InterPro" id="IPR011009">
    <property type="entry name" value="Kinase-like_dom_sf"/>
</dbReference>
<dbReference type="AlphaFoldDB" id="A0A0L0HP48"/>
<feature type="compositionally biased region" description="Basic and acidic residues" evidence="18">
    <location>
        <begin position="508"/>
        <end position="517"/>
    </location>
</feature>
<comment type="catalytic activity">
    <reaction evidence="15">
        <text>L-threonyl-[protein] + ATP = O-phospho-L-threonyl-[protein] + ADP + H(+)</text>
        <dbReference type="Rhea" id="RHEA:46608"/>
        <dbReference type="Rhea" id="RHEA-COMP:11060"/>
        <dbReference type="Rhea" id="RHEA-COMP:11605"/>
        <dbReference type="ChEBI" id="CHEBI:15378"/>
        <dbReference type="ChEBI" id="CHEBI:30013"/>
        <dbReference type="ChEBI" id="CHEBI:30616"/>
        <dbReference type="ChEBI" id="CHEBI:61977"/>
        <dbReference type="ChEBI" id="CHEBI:456216"/>
        <dbReference type="EC" id="2.7.11.1"/>
    </reaction>
</comment>
<dbReference type="InterPro" id="IPR017441">
    <property type="entry name" value="Protein_kinase_ATP_BS"/>
</dbReference>
<dbReference type="GO" id="GO:0046872">
    <property type="term" value="F:metal ion binding"/>
    <property type="evidence" value="ECO:0007669"/>
    <property type="project" value="UniProtKB-KW"/>
</dbReference>
<dbReference type="CDD" id="cd14081">
    <property type="entry name" value="STKc_BRSK1_2"/>
    <property type="match status" value="1"/>
</dbReference>
<name>A0A0L0HP48_SPIPD</name>
<evidence type="ECO:0000256" key="15">
    <source>
        <dbReference type="ARBA" id="ARBA00047899"/>
    </source>
</evidence>
<feature type="compositionally biased region" description="Basic and acidic residues" evidence="18">
    <location>
        <begin position="525"/>
        <end position="538"/>
    </location>
</feature>
<feature type="domain" description="Protein kinase" evidence="19">
    <location>
        <begin position="59"/>
        <end position="340"/>
    </location>
</feature>
<keyword evidence="8" id="KW-0808">Transferase</keyword>
<keyword evidence="11 21" id="KW-0418">Kinase</keyword>
<evidence type="ECO:0000256" key="6">
    <source>
        <dbReference type="ARBA" id="ARBA00022527"/>
    </source>
</evidence>
<evidence type="ECO:0000256" key="11">
    <source>
        <dbReference type="ARBA" id="ARBA00022777"/>
    </source>
</evidence>
<evidence type="ECO:0000256" key="12">
    <source>
        <dbReference type="ARBA" id="ARBA00022840"/>
    </source>
</evidence>
<dbReference type="InterPro" id="IPR048622">
    <property type="entry name" value="BRSK1_2-like_UBA"/>
</dbReference>
<dbReference type="InterPro" id="IPR015940">
    <property type="entry name" value="UBA"/>
</dbReference>
<dbReference type="PROSITE" id="PS00108">
    <property type="entry name" value="PROTEIN_KINASE_ST"/>
    <property type="match status" value="1"/>
</dbReference>
<keyword evidence="10 17" id="KW-0547">Nucleotide-binding</keyword>
<dbReference type="GeneID" id="27685839"/>
<evidence type="ECO:0000256" key="18">
    <source>
        <dbReference type="SAM" id="MobiDB-lite"/>
    </source>
</evidence>
<dbReference type="SUPFAM" id="SSF56112">
    <property type="entry name" value="Protein kinase-like (PK-like)"/>
    <property type="match status" value="1"/>
</dbReference>
<dbReference type="PROSITE" id="PS00107">
    <property type="entry name" value="PROTEIN_KINASE_ATP"/>
    <property type="match status" value="1"/>
</dbReference>
<evidence type="ECO:0000256" key="1">
    <source>
        <dbReference type="ARBA" id="ARBA00001946"/>
    </source>
</evidence>
<evidence type="ECO:0000256" key="9">
    <source>
        <dbReference type="ARBA" id="ARBA00022723"/>
    </source>
</evidence>
<evidence type="ECO:0000313" key="21">
    <source>
        <dbReference type="EMBL" id="KND03181.1"/>
    </source>
</evidence>
<dbReference type="GO" id="GO:0005524">
    <property type="term" value="F:ATP binding"/>
    <property type="evidence" value="ECO:0007669"/>
    <property type="project" value="UniProtKB-UniRule"/>
</dbReference>
<dbReference type="GO" id="GO:0005940">
    <property type="term" value="C:septin ring"/>
    <property type="evidence" value="ECO:0007669"/>
    <property type="project" value="UniProtKB-ARBA"/>
</dbReference>
<comment type="similarity">
    <text evidence="4">Belongs to the protein kinase superfamily. CAMK Ser/Thr protein kinase family. NIM1 subfamily.</text>
</comment>
<comment type="cofactor">
    <cofactor evidence="1">
        <name>Mg(2+)</name>
        <dbReference type="ChEBI" id="CHEBI:18420"/>
    </cofactor>
</comment>
<dbReference type="Gene3D" id="1.10.510.10">
    <property type="entry name" value="Transferase(Phosphotransferase) domain 1"/>
    <property type="match status" value="1"/>
</dbReference>
<dbReference type="RefSeq" id="XP_016611220.1">
    <property type="nucleotide sequence ID" value="XM_016750532.1"/>
</dbReference>
<dbReference type="GO" id="GO:0035556">
    <property type="term" value="P:intracellular signal transduction"/>
    <property type="evidence" value="ECO:0007669"/>
    <property type="project" value="TreeGrafter"/>
</dbReference>
<evidence type="ECO:0000256" key="7">
    <source>
        <dbReference type="ARBA" id="ARBA00022553"/>
    </source>
</evidence>
<dbReference type="GO" id="GO:0005935">
    <property type="term" value="C:cellular bud neck"/>
    <property type="evidence" value="ECO:0007669"/>
    <property type="project" value="UniProtKB-SubCell"/>
</dbReference>
<keyword evidence="12 17" id="KW-0067">ATP-binding</keyword>
<feature type="domain" description="UBA" evidence="20">
    <location>
        <begin position="370"/>
        <end position="411"/>
    </location>
</feature>
<dbReference type="PROSITE" id="PS50030">
    <property type="entry name" value="UBA"/>
    <property type="match status" value="1"/>
</dbReference>
<evidence type="ECO:0000256" key="16">
    <source>
        <dbReference type="ARBA" id="ARBA00048679"/>
    </source>
</evidence>
<accession>A0A0L0HP48</accession>
<dbReference type="Pfam" id="PF00069">
    <property type="entry name" value="Pkinase"/>
    <property type="match status" value="1"/>
</dbReference>
<keyword evidence="22" id="KW-1185">Reference proteome</keyword>
<feature type="compositionally biased region" description="Low complexity" evidence="18">
    <location>
        <begin position="41"/>
        <end position="53"/>
    </location>
</feature>
<feature type="region of interest" description="Disordered" evidence="18">
    <location>
        <begin position="494"/>
        <end position="656"/>
    </location>
</feature>
<evidence type="ECO:0000256" key="13">
    <source>
        <dbReference type="ARBA" id="ARBA00022842"/>
    </source>
</evidence>
<feature type="compositionally biased region" description="Polar residues" evidence="18">
    <location>
        <begin position="554"/>
        <end position="587"/>
    </location>
</feature>
<dbReference type="SMART" id="SM00220">
    <property type="entry name" value="S_TKc"/>
    <property type="match status" value="1"/>
</dbReference>
<dbReference type="GO" id="GO:0004674">
    <property type="term" value="F:protein serine/threonine kinase activity"/>
    <property type="evidence" value="ECO:0007669"/>
    <property type="project" value="UniProtKB-KW"/>
</dbReference>
<evidence type="ECO:0000259" key="19">
    <source>
        <dbReference type="PROSITE" id="PS50011"/>
    </source>
</evidence>
<evidence type="ECO:0000256" key="17">
    <source>
        <dbReference type="PROSITE-ProRule" id="PRU10141"/>
    </source>
</evidence>
<dbReference type="InterPro" id="IPR000719">
    <property type="entry name" value="Prot_kinase_dom"/>
</dbReference>
<dbReference type="eggNOG" id="KOG0588">
    <property type="taxonomic scope" value="Eukaryota"/>
</dbReference>
<feature type="region of interest" description="Disordered" evidence="18">
    <location>
        <begin position="730"/>
        <end position="749"/>
    </location>
</feature>
<evidence type="ECO:0000256" key="14">
    <source>
        <dbReference type="ARBA" id="ARBA00022902"/>
    </source>
</evidence>
<feature type="compositionally biased region" description="Polar residues" evidence="18">
    <location>
        <begin position="12"/>
        <end position="32"/>
    </location>
</feature>
<dbReference type="PROSITE" id="PS50011">
    <property type="entry name" value="PROTEIN_KINASE_DOM"/>
    <property type="match status" value="1"/>
</dbReference>
<dbReference type="EC" id="2.7.11.1" evidence="5"/>
<evidence type="ECO:0000256" key="10">
    <source>
        <dbReference type="ARBA" id="ARBA00022741"/>
    </source>
</evidence>
<feature type="binding site" evidence="17">
    <location>
        <position position="88"/>
    </location>
    <ligand>
        <name>ATP</name>
        <dbReference type="ChEBI" id="CHEBI:30616"/>
    </ligand>
</feature>
<dbReference type="VEuPathDB" id="FungiDB:SPPG_02241"/>
<dbReference type="OMA" id="FGMESHY"/>
<dbReference type="Proteomes" id="UP000053201">
    <property type="component" value="Unassembled WGS sequence"/>
</dbReference>
<comment type="catalytic activity">
    <reaction evidence="16">
        <text>L-seryl-[protein] + ATP = O-phospho-L-seryl-[protein] + ADP + H(+)</text>
        <dbReference type="Rhea" id="RHEA:17989"/>
        <dbReference type="Rhea" id="RHEA-COMP:9863"/>
        <dbReference type="Rhea" id="RHEA-COMP:11604"/>
        <dbReference type="ChEBI" id="CHEBI:15378"/>
        <dbReference type="ChEBI" id="CHEBI:29999"/>
        <dbReference type="ChEBI" id="CHEBI:30616"/>
        <dbReference type="ChEBI" id="CHEBI:83421"/>
        <dbReference type="ChEBI" id="CHEBI:456216"/>
        <dbReference type="EC" id="2.7.11.1"/>
    </reaction>
</comment>
<organism evidence="21 22">
    <name type="scientific">Spizellomyces punctatus (strain DAOM BR117)</name>
    <dbReference type="NCBI Taxonomy" id="645134"/>
    <lineage>
        <taxon>Eukaryota</taxon>
        <taxon>Fungi</taxon>
        <taxon>Fungi incertae sedis</taxon>
        <taxon>Chytridiomycota</taxon>
        <taxon>Chytridiomycota incertae sedis</taxon>
        <taxon>Chytridiomycetes</taxon>
        <taxon>Spizellomycetales</taxon>
        <taxon>Spizellomycetaceae</taxon>
        <taxon>Spizellomyces</taxon>
    </lineage>
</organism>
<keyword evidence="14" id="KW-0524">Neurogenesis</keyword>
<gene>
    <name evidence="21" type="ORF">SPPG_02241</name>
</gene>
<evidence type="ECO:0000256" key="5">
    <source>
        <dbReference type="ARBA" id="ARBA00012513"/>
    </source>
</evidence>
<keyword evidence="7" id="KW-0597">Phosphoprotein</keyword>
<dbReference type="EMBL" id="KQ257452">
    <property type="protein sequence ID" value="KND03181.1"/>
    <property type="molecule type" value="Genomic_DNA"/>
</dbReference>
<keyword evidence="6" id="KW-0723">Serine/threonine-protein kinase</keyword>
<evidence type="ECO:0000313" key="22">
    <source>
        <dbReference type="Proteomes" id="UP000053201"/>
    </source>
</evidence>
<feature type="compositionally biased region" description="Basic and acidic residues" evidence="18">
    <location>
        <begin position="624"/>
        <end position="640"/>
    </location>
</feature>
<dbReference type="STRING" id="645134.A0A0L0HP48"/>
<dbReference type="InParanoid" id="A0A0L0HP48"/>
<evidence type="ECO:0000259" key="20">
    <source>
        <dbReference type="PROSITE" id="PS50030"/>
    </source>
</evidence>
<comment type="subcellular location">
    <subcellularLocation>
        <location evidence="2">Bud neck</location>
    </subcellularLocation>
</comment>
<dbReference type="Pfam" id="PF21115">
    <property type="entry name" value="UBA_BRSK"/>
    <property type="match status" value="1"/>
</dbReference>
<evidence type="ECO:0000256" key="8">
    <source>
        <dbReference type="ARBA" id="ARBA00022679"/>
    </source>
</evidence>
<dbReference type="InterPro" id="IPR008271">
    <property type="entry name" value="Ser/Thr_kinase_AS"/>
</dbReference>
<dbReference type="FunFam" id="1.10.510.10:FF:000394">
    <property type="entry name" value="Serine/threonine-protein kinase HSL1"/>
    <property type="match status" value="1"/>
</dbReference>
<proteinExistence type="inferred from homology"/>
<feature type="region of interest" description="Disordered" evidence="18">
    <location>
        <begin position="1"/>
        <end position="61"/>
    </location>
</feature>
<protein>
    <recommendedName>
        <fullName evidence="5">non-specific serine/threonine protein kinase</fullName>
        <ecNumber evidence="5">2.7.11.1</ecNumber>
    </recommendedName>
</protein>
<evidence type="ECO:0000256" key="4">
    <source>
        <dbReference type="ARBA" id="ARBA00010791"/>
    </source>
</evidence>
<feature type="compositionally biased region" description="Low complexity" evidence="18">
    <location>
        <begin position="733"/>
        <end position="743"/>
    </location>
</feature>
<sequence length="800" mass="87770">MSATPPRPPLTVNINDANLQNPNVTGPRTPTSGVPVPPRPGSANSNRSSSSGGQRIGPYVVGKTLGVGSTGRVKLGTHIESAQRVAIKIIPKETLSTTSSSSSQQPPASPATSTPPSASASSTPPVPSINKKLEREITIMKLIQHPNVLQLYDVYETDKELFLILEHVEGGELFDYLVKKGRLSEQEALGFFQQIMFGIDFCHRYLICHRDLKPENLLLDKELNVKIADFGMASLQVTGKMLETSCGSPHYASPEIIKGIRYDGPAADIWSCGVILYALLTGNLPFDDENIRRLLSKVKSGMYFIPDHVSADAKDLIKRMLVVDPSKRITMKDIFRHPWFCSQTPKHGESSYPTPMDPAKLTKPVEDPSQLDPDILNSLSLLGWGDEKELAKALQDKEENMEKVFYNLLLQRKWDFFEHYDVRELSSWDVEGGPRRRTNSYASLNTPTTASRFDLFRSELTLASPDSTMRRSTDELRKSVDDLRRSREELRKSAELIATGSGSSASQDEIRARRRSGDVIGAASEEGKSTGAKRDSSKKVLSGKYTETAPRVNSPLSASTHIAAEGNSTSGAHTQEPTQNSSTPSTAEHSRSSSISRSSATGQSAEAKKKLTISIPASGDEGSGDDKSVKSGQGQDKELGTPKFHRKKPIVVPPTPIITSSPKRSWFANLFHFKPDAFTVYSSQDFDRTMTAIGELLTAHDIRNQPLRGGGYKCKFEASSPSAAILTAMHTASSSPSTSSPTSEQGNPPIIKNVKFRVDLLPNDEGEGLPWKLQFTQQQGANSTFQLICQRFKESWDYEQ</sequence>
<dbReference type="PANTHER" id="PTHR24346:SF110">
    <property type="entry name" value="NON-SPECIFIC SERINE_THREONINE PROTEIN KINASE"/>
    <property type="match status" value="1"/>
</dbReference>
<evidence type="ECO:0000256" key="2">
    <source>
        <dbReference type="ARBA" id="ARBA00004266"/>
    </source>
</evidence>